<keyword evidence="1" id="KW-1277">Toxin-antitoxin system</keyword>
<accession>A0A7G5H750</accession>
<evidence type="ECO:0000256" key="2">
    <source>
        <dbReference type="ARBA" id="ARBA00022722"/>
    </source>
</evidence>
<dbReference type="Pfam" id="PF01934">
    <property type="entry name" value="HepT-like"/>
    <property type="match status" value="1"/>
</dbReference>
<evidence type="ECO:0000313" key="5">
    <source>
        <dbReference type="EMBL" id="QMW06942.1"/>
    </source>
</evidence>
<dbReference type="InterPro" id="IPR008201">
    <property type="entry name" value="HepT-like"/>
</dbReference>
<dbReference type="KEGG" id="sfol:H3H32_13805"/>
<dbReference type="GO" id="GO:0110001">
    <property type="term" value="C:toxin-antitoxin complex"/>
    <property type="evidence" value="ECO:0007669"/>
    <property type="project" value="InterPro"/>
</dbReference>
<dbReference type="GO" id="GO:0016787">
    <property type="term" value="F:hydrolase activity"/>
    <property type="evidence" value="ECO:0007669"/>
    <property type="project" value="UniProtKB-KW"/>
</dbReference>
<evidence type="ECO:0000256" key="4">
    <source>
        <dbReference type="ARBA" id="ARBA00024207"/>
    </source>
</evidence>
<gene>
    <name evidence="5" type="ORF">H3H32_13805</name>
</gene>
<dbReference type="EMBL" id="CP059732">
    <property type="protein sequence ID" value="QMW06942.1"/>
    <property type="molecule type" value="Genomic_DNA"/>
</dbReference>
<evidence type="ECO:0000313" key="6">
    <source>
        <dbReference type="Proteomes" id="UP000515369"/>
    </source>
</evidence>
<sequence length="45" mass="5362">MIALRHILVHEYYGIRPEILWRIITKHTAELKPKIQALIDQLTEP</sequence>
<dbReference type="AlphaFoldDB" id="A0A7G5H750"/>
<proteinExistence type="inferred from homology"/>
<dbReference type="GO" id="GO:0004540">
    <property type="term" value="F:RNA nuclease activity"/>
    <property type="evidence" value="ECO:0007669"/>
    <property type="project" value="InterPro"/>
</dbReference>
<reference evidence="5 6" key="1">
    <citation type="submission" date="2020-07" db="EMBL/GenBank/DDBJ databases">
        <title>Spirosoma foliorum sp. nov., isolated from the leaves on the Nejang mountain Korea, Republic of.</title>
        <authorList>
            <person name="Ho H."/>
            <person name="Lee Y.-J."/>
            <person name="Nurcahyanto D.-A."/>
            <person name="Kim S.-G."/>
        </authorList>
    </citation>
    <scope>NUCLEOTIDE SEQUENCE [LARGE SCALE GENOMIC DNA]</scope>
    <source>
        <strain evidence="5 6">PL0136</strain>
    </source>
</reference>
<name>A0A7G5H750_9BACT</name>
<protein>
    <submittedName>
        <fullName evidence="5">DUF86 domain-containing protein</fullName>
    </submittedName>
</protein>
<comment type="similarity">
    <text evidence="4">Belongs to the HepT RNase toxin family.</text>
</comment>
<keyword evidence="6" id="KW-1185">Reference proteome</keyword>
<evidence type="ECO:0000256" key="3">
    <source>
        <dbReference type="ARBA" id="ARBA00022801"/>
    </source>
</evidence>
<keyword evidence="2" id="KW-0540">Nuclease</keyword>
<evidence type="ECO:0000256" key="1">
    <source>
        <dbReference type="ARBA" id="ARBA00022649"/>
    </source>
</evidence>
<organism evidence="5 6">
    <name type="scientific">Spirosoma foliorum</name>
    <dbReference type="NCBI Taxonomy" id="2710596"/>
    <lineage>
        <taxon>Bacteria</taxon>
        <taxon>Pseudomonadati</taxon>
        <taxon>Bacteroidota</taxon>
        <taxon>Cytophagia</taxon>
        <taxon>Cytophagales</taxon>
        <taxon>Cytophagaceae</taxon>
        <taxon>Spirosoma</taxon>
    </lineage>
</organism>
<dbReference type="Proteomes" id="UP000515369">
    <property type="component" value="Chromosome"/>
</dbReference>
<keyword evidence="3" id="KW-0378">Hydrolase</keyword>
<dbReference type="InterPro" id="IPR037038">
    <property type="entry name" value="HepT-like_sf"/>
</dbReference>
<dbReference type="Gene3D" id="1.20.120.580">
    <property type="entry name" value="bsu32300-like"/>
    <property type="match status" value="1"/>
</dbReference>